<dbReference type="InterPro" id="IPR025668">
    <property type="entry name" value="Tnp_DDE_dom"/>
</dbReference>
<evidence type="ECO:0000256" key="1">
    <source>
        <dbReference type="SAM" id="Coils"/>
    </source>
</evidence>
<proteinExistence type="predicted"/>
<keyword evidence="1" id="KW-0175">Coiled coil</keyword>
<dbReference type="PATRIC" id="fig|1678841.3.peg.1696"/>
<name>A0A0S7C2H9_9BACT</name>
<dbReference type="EMBL" id="DF968183">
    <property type="protein sequence ID" value="GAP44366.1"/>
    <property type="molecule type" value="Genomic_DNA"/>
</dbReference>
<dbReference type="NCBIfam" id="NF033551">
    <property type="entry name" value="transpos_IS1182"/>
    <property type="match status" value="1"/>
</dbReference>
<evidence type="ECO:0000259" key="3">
    <source>
        <dbReference type="Pfam" id="PF05598"/>
    </source>
</evidence>
<keyword evidence="2" id="KW-0472">Membrane</keyword>
<dbReference type="STRING" id="1678841.TBC1_111517"/>
<dbReference type="PANTHER" id="PTHR33408:SF2">
    <property type="entry name" value="TRANSPOSASE DDE DOMAIN-CONTAINING PROTEIN"/>
    <property type="match status" value="1"/>
</dbReference>
<evidence type="ECO:0000313" key="6">
    <source>
        <dbReference type="EMBL" id="GAP44366.1"/>
    </source>
</evidence>
<evidence type="ECO:0000313" key="7">
    <source>
        <dbReference type="Proteomes" id="UP000053091"/>
    </source>
</evidence>
<protein>
    <submittedName>
        <fullName evidence="6">Transposase</fullName>
    </submittedName>
</protein>
<sequence length="513" mass="59685">MKYQQGQDREQLHIFPMSMEAAISSDNEVRMIELFVESLDIKSLGFKVDHMENGRPAYHPKDLLKLFLYGYMNRIRSSRELEKETRRNIEVMWLLKGLNPDHNTISNFRRDNPNAIKKVFRATVALAKHFNLIGGKLLAGDSTKLRAQNSKKNNFNEKKIQRHLDYIENKLGEYEKQLAENDGDKEKEQELKQQIETQQQRKQSYENIQKQLVESGEVQVSTSDPESRQMITRNNITEVAYNVQTTVDDQHNIPIDYKVTNENDSKAMGDMLRRAKVIVGNNTFTALYDKGYHTGSEFEKAAELGVEVLVAIPAVAANAPDEAYNVEHFRYEAAGDYYVCPQGSELHTNGTWYQSKAAPFKQYKTPDCKTCPVRELCTTSIKNGKIVQRNKYVEYIEANKIRIQHNQNYYRRRQAIVEHPYGTIKRQWGFNYIMTKKSIKRASADVGLVFTAYNLRRILNIIGKEALRCFLVDFLMYIVVFWALLEHFWRMQKNQLQVSLEKSSCLEPKYLLI</sequence>
<organism evidence="6">
    <name type="scientific">Lentimicrobium saccharophilum</name>
    <dbReference type="NCBI Taxonomy" id="1678841"/>
    <lineage>
        <taxon>Bacteria</taxon>
        <taxon>Pseudomonadati</taxon>
        <taxon>Bacteroidota</taxon>
        <taxon>Bacteroidia</taxon>
        <taxon>Bacteroidales</taxon>
        <taxon>Lentimicrobiaceae</taxon>
        <taxon>Lentimicrobium</taxon>
    </lineage>
</organism>
<dbReference type="RefSeq" id="WP_062040331.1">
    <property type="nucleotide sequence ID" value="NZ_DF968182.1"/>
</dbReference>
<reference evidence="6" key="1">
    <citation type="journal article" date="2015" name="Genome Announc.">
        <title>Draft Genome Sequence of Bacteroidales Strain TBC1, a Novel Isolate from a Methanogenic Wastewater Treatment System.</title>
        <authorList>
            <person name="Tourlousse D.M."/>
            <person name="Matsuura N."/>
            <person name="Sun L."/>
            <person name="Toyonaga M."/>
            <person name="Kuroda K."/>
            <person name="Ohashi A."/>
            <person name="Cruz R."/>
            <person name="Yamaguchi T."/>
            <person name="Sekiguchi Y."/>
        </authorList>
    </citation>
    <scope>NUCLEOTIDE SEQUENCE [LARGE SCALE GENOMIC DNA]</scope>
    <source>
        <strain evidence="6">TBC1</strain>
    </source>
</reference>
<dbReference type="Proteomes" id="UP000053091">
    <property type="component" value="Unassembled WGS sequence"/>
</dbReference>
<dbReference type="Pfam" id="PF13751">
    <property type="entry name" value="DDE_Tnp_1_6"/>
    <property type="match status" value="1"/>
</dbReference>
<keyword evidence="7" id="KW-1185">Reference proteome</keyword>
<dbReference type="InterPro" id="IPR008490">
    <property type="entry name" value="Transposase_InsH_N"/>
</dbReference>
<feature type="domain" description="Transposase InsH N-terminal" evidence="3">
    <location>
        <begin position="19"/>
        <end position="110"/>
    </location>
</feature>
<evidence type="ECO:0000259" key="4">
    <source>
        <dbReference type="Pfam" id="PF13751"/>
    </source>
</evidence>
<accession>A0A0S7C2H9</accession>
<feature type="transmembrane region" description="Helical" evidence="2">
    <location>
        <begin position="466"/>
        <end position="485"/>
    </location>
</feature>
<dbReference type="InterPro" id="IPR047629">
    <property type="entry name" value="IS1182_transpos"/>
</dbReference>
<keyword evidence="2" id="KW-0812">Transmembrane</keyword>
<feature type="coiled-coil region" evidence="1">
    <location>
        <begin position="174"/>
        <end position="208"/>
    </location>
</feature>
<evidence type="ECO:0000256" key="2">
    <source>
        <dbReference type="SAM" id="Phobius"/>
    </source>
</evidence>
<dbReference type="AlphaFoldDB" id="A0A0S7C2H9"/>
<gene>
    <name evidence="5" type="ORF">TBC1_111517</name>
    <name evidence="6" type="ORF">TBC1_12170</name>
</gene>
<evidence type="ECO:0000313" key="5">
    <source>
        <dbReference type="EMBL" id="GAP43364.1"/>
    </source>
</evidence>
<feature type="domain" description="Transposase DDE" evidence="4">
    <location>
        <begin position="339"/>
        <end position="458"/>
    </location>
</feature>
<keyword evidence="2" id="KW-1133">Transmembrane helix</keyword>
<dbReference type="OrthoDB" id="1121830at2"/>
<dbReference type="EMBL" id="DF968182">
    <property type="protein sequence ID" value="GAP43364.1"/>
    <property type="molecule type" value="Genomic_DNA"/>
</dbReference>
<dbReference type="PANTHER" id="PTHR33408">
    <property type="entry name" value="TRANSPOSASE"/>
    <property type="match status" value="1"/>
</dbReference>
<dbReference type="Pfam" id="PF05598">
    <property type="entry name" value="DUF772"/>
    <property type="match status" value="1"/>
</dbReference>